<sequence>MLKTSLNTNYPPISMKTRRINNVIWIHITTYTSLQKNRRLMNSVEKLSFELN</sequence>
<protein>
    <submittedName>
        <fullName evidence="1">Uncharacterized protein</fullName>
    </submittedName>
</protein>
<dbReference type="EMBL" id="JAIWYP010000003">
    <property type="protein sequence ID" value="KAH3857403.1"/>
    <property type="molecule type" value="Genomic_DNA"/>
</dbReference>
<dbReference type="AlphaFoldDB" id="A0A9D4LGQ2"/>
<reference evidence="1" key="1">
    <citation type="journal article" date="2019" name="bioRxiv">
        <title>The Genome of the Zebra Mussel, Dreissena polymorpha: A Resource for Invasive Species Research.</title>
        <authorList>
            <person name="McCartney M.A."/>
            <person name="Auch B."/>
            <person name="Kono T."/>
            <person name="Mallez S."/>
            <person name="Zhang Y."/>
            <person name="Obille A."/>
            <person name="Becker A."/>
            <person name="Abrahante J.E."/>
            <person name="Garbe J."/>
            <person name="Badalamenti J.P."/>
            <person name="Herman A."/>
            <person name="Mangelson H."/>
            <person name="Liachko I."/>
            <person name="Sullivan S."/>
            <person name="Sone E.D."/>
            <person name="Koren S."/>
            <person name="Silverstein K.A.T."/>
            <person name="Beckman K.B."/>
            <person name="Gohl D.M."/>
        </authorList>
    </citation>
    <scope>NUCLEOTIDE SEQUENCE</scope>
    <source>
        <strain evidence="1">Duluth1</strain>
        <tissue evidence="1">Whole animal</tissue>
    </source>
</reference>
<evidence type="ECO:0000313" key="2">
    <source>
        <dbReference type="Proteomes" id="UP000828390"/>
    </source>
</evidence>
<reference evidence="1" key="2">
    <citation type="submission" date="2020-11" db="EMBL/GenBank/DDBJ databases">
        <authorList>
            <person name="McCartney M.A."/>
            <person name="Auch B."/>
            <person name="Kono T."/>
            <person name="Mallez S."/>
            <person name="Becker A."/>
            <person name="Gohl D.M."/>
            <person name="Silverstein K.A.T."/>
            <person name="Koren S."/>
            <person name="Bechman K.B."/>
            <person name="Herman A."/>
            <person name="Abrahante J.E."/>
            <person name="Garbe J."/>
        </authorList>
    </citation>
    <scope>NUCLEOTIDE SEQUENCE</scope>
    <source>
        <strain evidence="1">Duluth1</strain>
        <tissue evidence="1">Whole animal</tissue>
    </source>
</reference>
<proteinExistence type="predicted"/>
<organism evidence="1 2">
    <name type="scientific">Dreissena polymorpha</name>
    <name type="common">Zebra mussel</name>
    <name type="synonym">Mytilus polymorpha</name>
    <dbReference type="NCBI Taxonomy" id="45954"/>
    <lineage>
        <taxon>Eukaryota</taxon>
        <taxon>Metazoa</taxon>
        <taxon>Spiralia</taxon>
        <taxon>Lophotrochozoa</taxon>
        <taxon>Mollusca</taxon>
        <taxon>Bivalvia</taxon>
        <taxon>Autobranchia</taxon>
        <taxon>Heteroconchia</taxon>
        <taxon>Euheterodonta</taxon>
        <taxon>Imparidentia</taxon>
        <taxon>Neoheterodontei</taxon>
        <taxon>Myida</taxon>
        <taxon>Dreissenoidea</taxon>
        <taxon>Dreissenidae</taxon>
        <taxon>Dreissena</taxon>
    </lineage>
</organism>
<comment type="caution">
    <text evidence="1">The sequence shown here is derived from an EMBL/GenBank/DDBJ whole genome shotgun (WGS) entry which is preliminary data.</text>
</comment>
<dbReference type="Proteomes" id="UP000828390">
    <property type="component" value="Unassembled WGS sequence"/>
</dbReference>
<name>A0A9D4LGQ2_DREPO</name>
<evidence type="ECO:0000313" key="1">
    <source>
        <dbReference type="EMBL" id="KAH3857403.1"/>
    </source>
</evidence>
<accession>A0A9D4LGQ2</accession>
<keyword evidence="2" id="KW-1185">Reference proteome</keyword>
<gene>
    <name evidence="1" type="ORF">DPMN_100010</name>
</gene>